<evidence type="ECO:0000313" key="6">
    <source>
        <dbReference type="EMBL" id="GFR75317.1"/>
    </source>
</evidence>
<gene>
    <name evidence="6" type="ORF">ElyMa_003916400</name>
</gene>
<feature type="compositionally biased region" description="Low complexity" evidence="3">
    <location>
        <begin position="1446"/>
        <end position="1482"/>
    </location>
</feature>
<dbReference type="InterPro" id="IPR008271">
    <property type="entry name" value="Ser/Thr_kinase_AS"/>
</dbReference>
<dbReference type="InterPro" id="IPR000719">
    <property type="entry name" value="Prot_kinase_dom"/>
</dbReference>
<feature type="compositionally biased region" description="Polar residues" evidence="3">
    <location>
        <begin position="753"/>
        <end position="763"/>
    </location>
</feature>
<dbReference type="PROSITE" id="PS00108">
    <property type="entry name" value="PROTEIN_KINASE_ST"/>
    <property type="match status" value="1"/>
</dbReference>
<feature type="region of interest" description="Disordered" evidence="3">
    <location>
        <begin position="203"/>
        <end position="230"/>
    </location>
</feature>
<feature type="region of interest" description="Disordered" evidence="3">
    <location>
        <begin position="1160"/>
        <end position="1280"/>
    </location>
</feature>
<dbReference type="GO" id="GO:0000226">
    <property type="term" value="P:microtubule cytoskeleton organization"/>
    <property type="evidence" value="ECO:0007669"/>
    <property type="project" value="TreeGrafter"/>
</dbReference>
<feature type="region of interest" description="Disordered" evidence="3">
    <location>
        <begin position="648"/>
        <end position="692"/>
    </location>
</feature>
<dbReference type="InterPro" id="IPR001772">
    <property type="entry name" value="KA1_dom"/>
</dbReference>
<dbReference type="Proteomes" id="UP000762676">
    <property type="component" value="Unassembled WGS sequence"/>
</dbReference>
<proteinExistence type="predicted"/>
<feature type="domain" description="Protein kinase" evidence="4">
    <location>
        <begin position="1"/>
        <end position="234"/>
    </location>
</feature>
<feature type="compositionally biased region" description="Polar residues" evidence="3">
    <location>
        <begin position="1381"/>
        <end position="1402"/>
    </location>
</feature>
<feature type="compositionally biased region" description="Basic residues" evidence="3">
    <location>
        <begin position="1034"/>
        <end position="1047"/>
    </location>
</feature>
<keyword evidence="6" id="KW-0418">Kinase</keyword>
<evidence type="ECO:0000313" key="7">
    <source>
        <dbReference type="Proteomes" id="UP000762676"/>
    </source>
</evidence>
<feature type="compositionally biased region" description="Pro residues" evidence="3">
    <location>
        <begin position="1408"/>
        <end position="1417"/>
    </location>
</feature>
<keyword evidence="1" id="KW-0547">Nucleotide-binding</keyword>
<evidence type="ECO:0000259" key="4">
    <source>
        <dbReference type="PROSITE" id="PS50011"/>
    </source>
</evidence>
<feature type="region of interest" description="Disordered" evidence="3">
    <location>
        <begin position="962"/>
        <end position="1061"/>
    </location>
</feature>
<feature type="compositionally biased region" description="Low complexity" evidence="3">
    <location>
        <begin position="450"/>
        <end position="481"/>
    </location>
</feature>
<feature type="compositionally biased region" description="Low complexity" evidence="3">
    <location>
        <begin position="1177"/>
        <end position="1194"/>
    </location>
</feature>
<dbReference type="PROSITE" id="PS50032">
    <property type="entry name" value="KA1"/>
    <property type="match status" value="1"/>
</dbReference>
<feature type="region of interest" description="Disordered" evidence="3">
    <location>
        <begin position="727"/>
        <end position="763"/>
    </location>
</feature>
<feature type="compositionally biased region" description="Low complexity" evidence="3">
    <location>
        <begin position="148"/>
        <end position="158"/>
    </location>
</feature>
<dbReference type="InterPro" id="IPR011009">
    <property type="entry name" value="Kinase-like_dom_sf"/>
</dbReference>
<feature type="compositionally biased region" description="Polar residues" evidence="3">
    <location>
        <begin position="1270"/>
        <end position="1280"/>
    </location>
</feature>
<feature type="compositionally biased region" description="Basic residues" evidence="3">
    <location>
        <begin position="1224"/>
        <end position="1243"/>
    </location>
</feature>
<feature type="region of interest" description="Disordered" evidence="3">
    <location>
        <begin position="1381"/>
        <end position="1537"/>
    </location>
</feature>
<feature type="compositionally biased region" description="Pro residues" evidence="3">
    <location>
        <begin position="612"/>
        <end position="623"/>
    </location>
</feature>
<dbReference type="SMART" id="SM00220">
    <property type="entry name" value="S_TKc"/>
    <property type="match status" value="1"/>
</dbReference>
<feature type="compositionally biased region" description="Low complexity" evidence="3">
    <location>
        <begin position="668"/>
        <end position="692"/>
    </location>
</feature>
<dbReference type="PROSITE" id="PS50011">
    <property type="entry name" value="PROTEIN_KINASE_DOM"/>
    <property type="match status" value="1"/>
</dbReference>
<feature type="compositionally biased region" description="Low complexity" evidence="3">
    <location>
        <begin position="218"/>
        <end position="230"/>
    </location>
</feature>
<dbReference type="EMBL" id="BMAT01007971">
    <property type="protein sequence ID" value="GFR75317.1"/>
    <property type="molecule type" value="Genomic_DNA"/>
</dbReference>
<dbReference type="GO" id="GO:0050321">
    <property type="term" value="F:tau-protein kinase activity"/>
    <property type="evidence" value="ECO:0007669"/>
    <property type="project" value="TreeGrafter"/>
</dbReference>
<keyword evidence="7" id="KW-1185">Reference proteome</keyword>
<accession>A0AAV4FPU2</accession>
<feature type="region of interest" description="Disordered" evidence="3">
    <location>
        <begin position="1098"/>
        <end position="1127"/>
    </location>
</feature>
<feature type="region of interest" description="Disordered" evidence="3">
    <location>
        <begin position="809"/>
        <end position="847"/>
    </location>
</feature>
<name>A0AAV4FPU2_9GAST</name>
<dbReference type="Gene3D" id="1.10.510.10">
    <property type="entry name" value="Transferase(Phosphotransferase) domain 1"/>
    <property type="match status" value="1"/>
</dbReference>
<organism evidence="6 7">
    <name type="scientific">Elysia marginata</name>
    <dbReference type="NCBI Taxonomy" id="1093978"/>
    <lineage>
        <taxon>Eukaryota</taxon>
        <taxon>Metazoa</taxon>
        <taxon>Spiralia</taxon>
        <taxon>Lophotrochozoa</taxon>
        <taxon>Mollusca</taxon>
        <taxon>Gastropoda</taxon>
        <taxon>Heterobranchia</taxon>
        <taxon>Euthyneura</taxon>
        <taxon>Panpulmonata</taxon>
        <taxon>Sacoglossa</taxon>
        <taxon>Placobranchoidea</taxon>
        <taxon>Plakobranchidae</taxon>
        <taxon>Elysia</taxon>
    </lineage>
</organism>
<feature type="region of interest" description="Disordered" evidence="3">
    <location>
        <begin position="449"/>
        <end position="506"/>
    </location>
</feature>
<keyword evidence="2" id="KW-0067">ATP-binding</keyword>
<protein>
    <submittedName>
        <fullName evidence="6">Serine/threonine-protein kinase SIK3-like</fullName>
    </submittedName>
</protein>
<feature type="compositionally biased region" description="Low complexity" evidence="3">
    <location>
        <begin position="549"/>
        <end position="565"/>
    </location>
</feature>
<dbReference type="GO" id="GO:0005524">
    <property type="term" value="F:ATP binding"/>
    <property type="evidence" value="ECO:0007669"/>
    <property type="project" value="UniProtKB-KW"/>
</dbReference>
<evidence type="ECO:0000256" key="2">
    <source>
        <dbReference type="ARBA" id="ARBA00022840"/>
    </source>
</evidence>
<reference evidence="6 7" key="1">
    <citation type="journal article" date="2021" name="Elife">
        <title>Chloroplast acquisition without the gene transfer in kleptoplastic sea slugs, Plakobranchus ocellatus.</title>
        <authorList>
            <person name="Maeda T."/>
            <person name="Takahashi S."/>
            <person name="Yoshida T."/>
            <person name="Shimamura S."/>
            <person name="Takaki Y."/>
            <person name="Nagai Y."/>
            <person name="Toyoda A."/>
            <person name="Suzuki Y."/>
            <person name="Arimoto A."/>
            <person name="Ishii H."/>
            <person name="Satoh N."/>
            <person name="Nishiyama T."/>
            <person name="Hasebe M."/>
            <person name="Maruyama T."/>
            <person name="Minagawa J."/>
            <person name="Obokata J."/>
            <person name="Shigenobu S."/>
        </authorList>
    </citation>
    <scope>NUCLEOTIDE SEQUENCE [LARGE SCALE GENOMIC DNA]</scope>
</reference>
<dbReference type="GO" id="GO:0005737">
    <property type="term" value="C:cytoplasm"/>
    <property type="evidence" value="ECO:0007669"/>
    <property type="project" value="TreeGrafter"/>
</dbReference>
<evidence type="ECO:0000259" key="5">
    <source>
        <dbReference type="PROSITE" id="PS50032"/>
    </source>
</evidence>
<feature type="domain" description="KA1" evidence="5">
    <location>
        <begin position="1604"/>
        <end position="1656"/>
    </location>
</feature>
<dbReference type="SUPFAM" id="SSF56112">
    <property type="entry name" value="Protein kinase-like (PK-like)"/>
    <property type="match status" value="1"/>
</dbReference>
<dbReference type="Pfam" id="PF00069">
    <property type="entry name" value="Pkinase"/>
    <property type="match status" value="1"/>
</dbReference>
<sequence>MVYSGAANKDLENVDHLLAHGRMNEKEARRKFRQIVSAVSYCHRRGIVHRDLKAENLLLDANLNIKIADFGFSNFFTPNLPLKTWCGSPPYAAPELFEGVEYDAPKVDVWSVDSHSFDHHSAIYHLLADKLRKHPRAMGVVCRANPAAGTANPAAAPASPAPAPPSHSPAIITPLPVVTRTERRSSITTGIVERVEVPVEVHGSDTSLPHLHPPPPSSSSASSLSSPSVPTPHLSALAAFRSHYAQLEDSSASDSDEEPSPEALARYLAMRRHTVGVGDPRHEVPEDLRVKLPPYYPLTPQHLPAASPHLLPPDIRLPQSIPMMPTGAQNSLMMANYLPLSADPNLLHPTMAFGHASSLLNRRASDGGANIHLFSHFQRQFYANSQPGSLEGLAHLPQSLSPTGIPLPTPSLHNVVTVEETEEQEPSPTEIPSKFGVSNAVSNMPEELQQKLSLHHQQQQQQQHHQQQQHSSHQQVSPQQSGRGRRATGLLSPVERGSHRDSFKDVTALHLPSERFSPVRRASDGSAISGKSQAYLESIYNQTVGGHSGELSGSGSQPNSHSSLQQLHLECSRLQKQSGPVAADKQAELQQQHALHLLQQQAMQQSSAHSPGPSPIPSPPCPGSPALRSRSPEDTQSAILYRQLQQLQLHQQMAPSQPSSSPTPPMPHSSSSSFFPTGAGLPSSSSSSLSLSSVQPSSFTVAANAAELARPSPISAGITSGIPLTAVLQGSGGPGPPQRQQGGITSGIPLQTRGITSGIPNMQTAGGIEEVSAMDLRTGKVAPGGGGGVGGITSGLPVMTGGITSGLPVISTTPVSSGPSSPRSSPVHFSSAPSLHSSEANEKRQQQLREKLDLQPGSIPAESFTQMMQGLQASGSDTPPENFSRLLQSLQSPLSRSGVGPGAVPHSAPATPGSAACYYDSSFSAVNPGIGFNSGGGSVAQSFLPQGTVSPLVYQNLQMIREDSGDTPDSGPDEKKMDAEEGGEDLSGSQDGLYDHGNQPYREHRALTPTSSSELEQFGLGAEGSGGSQELRQQKQKGKKKSRKGGHHFAGNPQISITDAQGHVTDVITTDPSSMDDRLSTGEGLYCGDVASAFHGGTGVSSSVASHHGPAFSAQSPSQEQQQRLQEEQHRLAMQHYNKMLIQQLFNPSWINTHLASIPGPKPSAHSSLHSSRHGHSSSFSPYPTSSSSAAASSQDHHHHHHHHHHHNRASSSRFRRQLVGGAGHHHFHHPHSKQAHHHHHPHTLPQQQQQRHHHYHHHSDASCDLYSPAGSSPSLQQQQRASPFFFSATPHDDSYNPLGFMSLSSNRLSHTHTHNIPFLSQRAVSPTCFPLDASTSSSLTGGGGGSLQSSVSMMVTSDDDSINLHYNSSSDNIRLPSVTISTGSHSSPASVGCSPVTSPVTVITPSPASPTRPRSPIPVITSSPPSPTHSRQHSPSPSPSPPQPTSQRTSLSSSSSRPSSPSPSSSAFFPSLGPSPSSSSPIYGDCQSLLTSPFPTPANTPRPSICLNAPASDTTSATEDLAMEQDEEDTTTHNNLNNIASTFLTTGLDNNDNDSEAPPVLLEIRPRYPRRSVEEVLRAVKAALDSIGPQVDYQCSSDTRFHLNGGGGDLQMELEVTYGDGDGDVPQPGLQVRKLSGDNLEYAKLCNHLMACVNN</sequence>
<feature type="region of interest" description="Disordered" evidence="3">
    <location>
        <begin position="891"/>
        <end position="910"/>
    </location>
</feature>
<dbReference type="GO" id="GO:0035556">
    <property type="term" value="P:intracellular signal transduction"/>
    <property type="evidence" value="ECO:0007669"/>
    <property type="project" value="TreeGrafter"/>
</dbReference>
<keyword evidence="6" id="KW-0808">Transferase</keyword>
<feature type="region of interest" description="Disordered" evidence="3">
    <location>
        <begin position="599"/>
        <end position="633"/>
    </location>
</feature>
<dbReference type="PANTHER" id="PTHR24346:SF42">
    <property type="entry name" value="SERINE_THREONINE-PROTEIN KINASE SIK3"/>
    <property type="match status" value="1"/>
</dbReference>
<feature type="region of interest" description="Disordered" evidence="3">
    <location>
        <begin position="418"/>
        <end position="437"/>
    </location>
</feature>
<feature type="region of interest" description="Disordered" evidence="3">
    <location>
        <begin position="546"/>
        <end position="565"/>
    </location>
</feature>
<evidence type="ECO:0000256" key="3">
    <source>
        <dbReference type="SAM" id="MobiDB-lite"/>
    </source>
</evidence>
<feature type="compositionally biased region" description="Basic residues" evidence="3">
    <location>
        <begin position="1197"/>
        <end position="1217"/>
    </location>
</feature>
<feature type="region of interest" description="Disordered" evidence="3">
    <location>
        <begin position="148"/>
        <end position="172"/>
    </location>
</feature>
<feature type="compositionally biased region" description="Low complexity" evidence="3">
    <location>
        <begin position="648"/>
        <end position="660"/>
    </location>
</feature>
<comment type="caution">
    <text evidence="6">The sequence shown here is derived from an EMBL/GenBank/DDBJ whole genome shotgun (WGS) entry which is preliminary data.</text>
</comment>
<evidence type="ECO:0000256" key="1">
    <source>
        <dbReference type="ARBA" id="ARBA00022741"/>
    </source>
</evidence>
<feature type="compositionally biased region" description="Low complexity" evidence="3">
    <location>
        <begin position="599"/>
        <end position="611"/>
    </location>
</feature>
<feature type="compositionally biased region" description="Low complexity" evidence="3">
    <location>
        <begin position="809"/>
        <end position="831"/>
    </location>
</feature>
<dbReference type="PANTHER" id="PTHR24346">
    <property type="entry name" value="MAP/MICROTUBULE AFFINITY-REGULATING KINASE"/>
    <property type="match status" value="1"/>
</dbReference>
<feature type="compositionally biased region" description="Low complexity" evidence="3">
    <location>
        <begin position="1113"/>
        <end position="1124"/>
    </location>
</feature>